<reference evidence="2" key="1">
    <citation type="journal article" date="2023" name="Insect Mol. Biol.">
        <title>Genome sequencing provides insights into the evolution of gene families encoding plant cell wall-degrading enzymes in longhorned beetles.</title>
        <authorList>
            <person name="Shin N.R."/>
            <person name="Okamura Y."/>
            <person name="Kirsch R."/>
            <person name="Pauchet Y."/>
        </authorList>
    </citation>
    <scope>NUCLEOTIDE SEQUENCE</scope>
    <source>
        <strain evidence="2">MMC_N1</strain>
    </source>
</reference>
<dbReference type="Proteomes" id="UP001162164">
    <property type="component" value="Unassembled WGS sequence"/>
</dbReference>
<feature type="compositionally biased region" description="Low complexity" evidence="1">
    <location>
        <begin position="54"/>
        <end position="83"/>
    </location>
</feature>
<proteinExistence type="predicted"/>
<evidence type="ECO:0000313" key="2">
    <source>
        <dbReference type="EMBL" id="KAJ8983244.1"/>
    </source>
</evidence>
<comment type="caution">
    <text evidence="2">The sequence shown here is derived from an EMBL/GenBank/DDBJ whole genome shotgun (WGS) entry which is preliminary data.</text>
</comment>
<name>A0ABQ9K049_9CUCU</name>
<dbReference type="EMBL" id="JAPWTJ010000086">
    <property type="protein sequence ID" value="KAJ8983244.1"/>
    <property type="molecule type" value="Genomic_DNA"/>
</dbReference>
<accession>A0ABQ9K049</accession>
<protein>
    <submittedName>
        <fullName evidence="2">Uncharacterized protein</fullName>
    </submittedName>
</protein>
<organism evidence="2 3">
    <name type="scientific">Molorchus minor</name>
    <dbReference type="NCBI Taxonomy" id="1323400"/>
    <lineage>
        <taxon>Eukaryota</taxon>
        <taxon>Metazoa</taxon>
        <taxon>Ecdysozoa</taxon>
        <taxon>Arthropoda</taxon>
        <taxon>Hexapoda</taxon>
        <taxon>Insecta</taxon>
        <taxon>Pterygota</taxon>
        <taxon>Neoptera</taxon>
        <taxon>Endopterygota</taxon>
        <taxon>Coleoptera</taxon>
        <taxon>Polyphaga</taxon>
        <taxon>Cucujiformia</taxon>
        <taxon>Chrysomeloidea</taxon>
        <taxon>Cerambycidae</taxon>
        <taxon>Lamiinae</taxon>
        <taxon>Monochamini</taxon>
        <taxon>Molorchus</taxon>
    </lineage>
</organism>
<feature type="region of interest" description="Disordered" evidence="1">
    <location>
        <begin position="50"/>
        <end position="85"/>
    </location>
</feature>
<sequence length="243" mass="26578">MDHESYTYRSVPTGCWKPTELVGANENMATDFPADNNANGNETTMMTLKNPRATVTTSSTNAQSSTTTTRVSKSSTTSSSTSTQRVHVTDLKASNMKSDLVDFKNNLNDMKSSISNSLDMQKLKSSLENLVDAGSNMNEMPQPQVTFPDDTPTEIGSPTNPLDTLKFEQKTMNNFKKTKVVKDGFRAEKESAKCAEMKKLQAGDVSYEENSAAAATRARLELDGVSAEKSQVTAKCLVKKQKF</sequence>
<gene>
    <name evidence="2" type="ORF">NQ317_011653</name>
</gene>
<keyword evidence="3" id="KW-1185">Reference proteome</keyword>
<evidence type="ECO:0000256" key="1">
    <source>
        <dbReference type="SAM" id="MobiDB-lite"/>
    </source>
</evidence>
<evidence type="ECO:0000313" key="3">
    <source>
        <dbReference type="Proteomes" id="UP001162164"/>
    </source>
</evidence>